<dbReference type="InterPro" id="IPR004776">
    <property type="entry name" value="Mem_transp_PIN-like"/>
</dbReference>
<feature type="transmembrane region" description="Helical" evidence="8">
    <location>
        <begin position="222"/>
        <end position="244"/>
    </location>
</feature>
<reference evidence="9 10" key="1">
    <citation type="submission" date="2020-04" db="EMBL/GenBank/DDBJ databases">
        <title>Genomic insights into acetone-butanol-ethanol (ABE) fermentation by sequencing solventogenic clostridia strains.</title>
        <authorList>
            <person name="Brown S."/>
        </authorList>
    </citation>
    <scope>NUCLEOTIDE SEQUENCE [LARGE SCALE GENOMIC DNA]</scope>
    <source>
        <strain evidence="9 10">DJ011</strain>
    </source>
</reference>
<keyword evidence="10" id="KW-1185">Reference proteome</keyword>
<evidence type="ECO:0000313" key="9">
    <source>
        <dbReference type="EMBL" id="MBC2396447.1"/>
    </source>
</evidence>
<feature type="transmembrane region" description="Helical" evidence="8">
    <location>
        <begin position="191"/>
        <end position="215"/>
    </location>
</feature>
<feature type="transmembrane region" description="Helical" evidence="8">
    <location>
        <begin position="96"/>
        <end position="115"/>
    </location>
</feature>
<evidence type="ECO:0000313" key="10">
    <source>
        <dbReference type="Proteomes" id="UP000563151"/>
    </source>
</evidence>
<feature type="transmembrane region" description="Helical" evidence="8">
    <location>
        <begin position="67"/>
        <end position="87"/>
    </location>
</feature>
<name>A0A923IZ01_CLOTT</name>
<dbReference type="EMBL" id="JAAZWO010000002">
    <property type="protein sequence ID" value="MBC2396447.1"/>
    <property type="molecule type" value="Genomic_DNA"/>
</dbReference>
<evidence type="ECO:0000256" key="1">
    <source>
        <dbReference type="ARBA" id="ARBA00004651"/>
    </source>
</evidence>
<evidence type="ECO:0000256" key="6">
    <source>
        <dbReference type="ARBA" id="ARBA00022989"/>
    </source>
</evidence>
<comment type="similarity">
    <text evidence="2">Belongs to the auxin efflux carrier (TC 2.A.69) family.</text>
</comment>
<keyword evidence="5 8" id="KW-0812">Transmembrane</keyword>
<evidence type="ECO:0000256" key="4">
    <source>
        <dbReference type="ARBA" id="ARBA00022475"/>
    </source>
</evidence>
<keyword evidence="4" id="KW-1003">Cell membrane</keyword>
<gene>
    <name evidence="9" type="ORF">HGG79_01460</name>
</gene>
<feature type="transmembrane region" description="Helical" evidence="8">
    <location>
        <begin position="250"/>
        <end position="270"/>
    </location>
</feature>
<evidence type="ECO:0000256" key="5">
    <source>
        <dbReference type="ARBA" id="ARBA00022692"/>
    </source>
</evidence>
<dbReference type="Proteomes" id="UP000563151">
    <property type="component" value="Unassembled WGS sequence"/>
</dbReference>
<dbReference type="PANTHER" id="PTHR36838">
    <property type="entry name" value="AUXIN EFFLUX CARRIER FAMILY PROTEIN"/>
    <property type="match status" value="1"/>
</dbReference>
<dbReference type="AlphaFoldDB" id="A0A923IZ01"/>
<keyword evidence="3" id="KW-0813">Transport</keyword>
<dbReference type="Gene3D" id="1.20.1530.20">
    <property type="match status" value="1"/>
</dbReference>
<feature type="transmembrane region" description="Helical" evidence="8">
    <location>
        <begin position="6"/>
        <end position="23"/>
    </location>
</feature>
<organism evidence="9 10">
    <name type="scientific">Clostridium tetanomorphum</name>
    <dbReference type="NCBI Taxonomy" id="1553"/>
    <lineage>
        <taxon>Bacteria</taxon>
        <taxon>Bacillati</taxon>
        <taxon>Bacillota</taxon>
        <taxon>Clostridia</taxon>
        <taxon>Eubacteriales</taxon>
        <taxon>Clostridiaceae</taxon>
        <taxon>Clostridium</taxon>
    </lineage>
</organism>
<dbReference type="InterPro" id="IPR038770">
    <property type="entry name" value="Na+/solute_symporter_sf"/>
</dbReference>
<evidence type="ECO:0000256" key="3">
    <source>
        <dbReference type="ARBA" id="ARBA00022448"/>
    </source>
</evidence>
<comment type="subcellular location">
    <subcellularLocation>
        <location evidence="1">Cell membrane</location>
        <topology evidence="1">Multi-pass membrane protein</topology>
    </subcellularLocation>
</comment>
<dbReference type="GO" id="GO:0055085">
    <property type="term" value="P:transmembrane transport"/>
    <property type="evidence" value="ECO:0007669"/>
    <property type="project" value="InterPro"/>
</dbReference>
<proteinExistence type="inferred from homology"/>
<dbReference type="GO" id="GO:0005886">
    <property type="term" value="C:plasma membrane"/>
    <property type="evidence" value="ECO:0007669"/>
    <property type="project" value="UniProtKB-SubCell"/>
</dbReference>
<keyword evidence="6 8" id="KW-1133">Transmembrane helix</keyword>
<evidence type="ECO:0000256" key="2">
    <source>
        <dbReference type="ARBA" id="ARBA00010145"/>
    </source>
</evidence>
<evidence type="ECO:0000256" key="7">
    <source>
        <dbReference type="ARBA" id="ARBA00023136"/>
    </source>
</evidence>
<comment type="caution">
    <text evidence="9">The sequence shown here is derived from an EMBL/GenBank/DDBJ whole genome shotgun (WGS) entry which is preliminary data.</text>
</comment>
<accession>A0A923IZ01</accession>
<dbReference type="Pfam" id="PF03547">
    <property type="entry name" value="Mem_trans"/>
    <property type="match status" value="1"/>
</dbReference>
<sequence length="302" mass="34068">MKNDIINQVIVLCLIMLVGLYGRKKEFIKEDTIKSLTDILMNITLPCLILSSFNMDFSKELFYKVKLVIIYSLLIHIVLAFLSKIFFIKFKGDKGIILRFVAIFSNFGFMGYPIVEGIYGKIGVFYAAIFGIPFNIILLTYGVIMFNKEEKNNLKIADIVMQPGILFVVIGLLIFMFNIKLPIYINNTLNIIGAMTTPLSMMIVGASFLGASIYTIIKDINLYYISIIRLMVIPFLIYFLLTAINADTYLLKLCVILEAMPAAAMTTVFAEKYNSDTIFSAKCIFVTTVLSIFTIPVVITLL</sequence>
<dbReference type="PANTHER" id="PTHR36838:SF1">
    <property type="entry name" value="SLR1864 PROTEIN"/>
    <property type="match status" value="1"/>
</dbReference>
<protein>
    <submittedName>
        <fullName evidence="9">AEC family transporter</fullName>
    </submittedName>
</protein>
<keyword evidence="7 8" id="KW-0472">Membrane</keyword>
<feature type="transmembrane region" description="Helical" evidence="8">
    <location>
        <begin position="282"/>
        <end position="301"/>
    </location>
</feature>
<feature type="transmembrane region" description="Helical" evidence="8">
    <location>
        <begin position="35"/>
        <end position="55"/>
    </location>
</feature>
<dbReference type="RefSeq" id="WP_035145954.1">
    <property type="nucleotide sequence ID" value="NZ_JAAZWO010000002.1"/>
</dbReference>
<feature type="transmembrane region" description="Helical" evidence="8">
    <location>
        <begin position="121"/>
        <end position="144"/>
    </location>
</feature>
<feature type="transmembrane region" description="Helical" evidence="8">
    <location>
        <begin position="165"/>
        <end position="185"/>
    </location>
</feature>
<evidence type="ECO:0000256" key="8">
    <source>
        <dbReference type="SAM" id="Phobius"/>
    </source>
</evidence>